<dbReference type="InterPro" id="IPR011545">
    <property type="entry name" value="DEAD/DEAH_box_helicase_dom"/>
</dbReference>
<dbReference type="CDD" id="cd18034">
    <property type="entry name" value="DEXHc_dicer"/>
    <property type="match status" value="1"/>
</dbReference>
<evidence type="ECO:0000259" key="18">
    <source>
        <dbReference type="PROSITE" id="PS51194"/>
    </source>
</evidence>
<evidence type="ECO:0000256" key="11">
    <source>
        <dbReference type="ARBA" id="ARBA00035116"/>
    </source>
</evidence>
<dbReference type="GO" id="GO:0035194">
    <property type="term" value="P:regulatory ncRNA-mediated post-transcriptional gene silencing"/>
    <property type="evidence" value="ECO:0007669"/>
    <property type="project" value="UniProtKB-ARBA"/>
</dbReference>
<dbReference type="SUPFAM" id="SSF52540">
    <property type="entry name" value="P-loop containing nucleoside triphosphate hydrolases"/>
    <property type="match status" value="1"/>
</dbReference>
<dbReference type="GO" id="GO:0004530">
    <property type="term" value="F:deoxyribonuclease I activity"/>
    <property type="evidence" value="ECO:0007669"/>
    <property type="project" value="TreeGrafter"/>
</dbReference>
<reference evidence="20" key="2">
    <citation type="submission" date="2020-05" db="UniProtKB">
        <authorList>
            <consortium name="EnsemblMetazoa"/>
        </authorList>
    </citation>
    <scope>IDENTIFICATION</scope>
    <source>
        <strain evidence="20">MINIMUS1</strain>
    </source>
</reference>
<dbReference type="SMART" id="SM00487">
    <property type="entry name" value="DEXDc"/>
    <property type="match status" value="1"/>
</dbReference>
<dbReference type="HAMAP" id="MF_00104">
    <property type="entry name" value="RNase_III"/>
    <property type="match status" value="1"/>
</dbReference>
<organism evidence="20 21">
    <name type="scientific">Anopheles minimus</name>
    <dbReference type="NCBI Taxonomy" id="112268"/>
    <lineage>
        <taxon>Eukaryota</taxon>
        <taxon>Metazoa</taxon>
        <taxon>Ecdysozoa</taxon>
        <taxon>Arthropoda</taxon>
        <taxon>Hexapoda</taxon>
        <taxon>Insecta</taxon>
        <taxon>Pterygota</taxon>
        <taxon>Neoptera</taxon>
        <taxon>Endopterygota</taxon>
        <taxon>Diptera</taxon>
        <taxon>Nematocera</taxon>
        <taxon>Culicoidea</taxon>
        <taxon>Culicidae</taxon>
        <taxon>Anophelinae</taxon>
        <taxon>Anopheles</taxon>
    </lineage>
</organism>
<dbReference type="SUPFAM" id="SSF69065">
    <property type="entry name" value="RNase III domain-like"/>
    <property type="match status" value="2"/>
</dbReference>
<keyword evidence="8" id="KW-0067">ATP-binding</keyword>
<dbReference type="InterPro" id="IPR014720">
    <property type="entry name" value="dsRBD_dom"/>
</dbReference>
<evidence type="ECO:0000259" key="14">
    <source>
        <dbReference type="PROSITE" id="PS50137"/>
    </source>
</evidence>
<dbReference type="Gene3D" id="3.30.160.20">
    <property type="match status" value="1"/>
</dbReference>
<protein>
    <recommendedName>
        <fullName evidence="22">Dicer-2</fullName>
    </recommendedName>
</protein>
<dbReference type="Gene3D" id="1.10.1520.10">
    <property type="entry name" value="Ribonuclease III domain"/>
    <property type="match status" value="2"/>
</dbReference>
<dbReference type="Gene3D" id="2.170.260.10">
    <property type="entry name" value="paz domain"/>
    <property type="match status" value="1"/>
</dbReference>
<dbReference type="InterPro" id="IPR038248">
    <property type="entry name" value="Dicer_dimer_sf"/>
</dbReference>
<feature type="domain" description="RNase III" evidence="15">
    <location>
        <begin position="1439"/>
        <end position="1597"/>
    </location>
</feature>
<dbReference type="SMART" id="SM00535">
    <property type="entry name" value="RIBOc"/>
    <property type="match status" value="2"/>
</dbReference>
<evidence type="ECO:0000259" key="19">
    <source>
        <dbReference type="PROSITE" id="PS51327"/>
    </source>
</evidence>
<dbReference type="SUPFAM" id="SSF54768">
    <property type="entry name" value="dsRNA-binding domain-like"/>
    <property type="match status" value="1"/>
</dbReference>
<dbReference type="Pfam" id="PF00636">
    <property type="entry name" value="Ribonuclease_3"/>
    <property type="match status" value="2"/>
</dbReference>
<proteinExistence type="inferred from homology"/>
<feature type="domain" description="Dicer dsRNA-binding fold" evidence="19">
    <location>
        <begin position="578"/>
        <end position="670"/>
    </location>
</feature>
<evidence type="ECO:0000259" key="15">
    <source>
        <dbReference type="PROSITE" id="PS50142"/>
    </source>
</evidence>
<dbReference type="STRING" id="112268.A0A182W963"/>
<evidence type="ECO:0000256" key="2">
    <source>
        <dbReference type="ARBA" id="ARBA00022722"/>
    </source>
</evidence>
<evidence type="ECO:0000256" key="8">
    <source>
        <dbReference type="ARBA" id="ARBA00022840"/>
    </source>
</evidence>
<evidence type="ECO:0000259" key="16">
    <source>
        <dbReference type="PROSITE" id="PS50821"/>
    </source>
</evidence>
<dbReference type="PROSITE" id="PS00517">
    <property type="entry name" value="RNASE_3_1"/>
    <property type="match status" value="1"/>
</dbReference>
<dbReference type="CDD" id="cd15903">
    <property type="entry name" value="Dicer_PBD"/>
    <property type="match status" value="1"/>
</dbReference>
<dbReference type="GO" id="GO:0035196">
    <property type="term" value="P:miRNA processing"/>
    <property type="evidence" value="ECO:0007669"/>
    <property type="project" value="UniProtKB-ARBA"/>
</dbReference>
<dbReference type="PROSITE" id="PS50821">
    <property type="entry name" value="PAZ"/>
    <property type="match status" value="1"/>
</dbReference>
<dbReference type="EnsemblMetazoa" id="AMIN006887-RA">
    <property type="protein sequence ID" value="AMIN006887-PA"/>
    <property type="gene ID" value="AMIN006887"/>
</dbReference>
<dbReference type="Pfam" id="PF00271">
    <property type="entry name" value="Helicase_C"/>
    <property type="match status" value="1"/>
</dbReference>
<dbReference type="GO" id="GO:0005737">
    <property type="term" value="C:cytoplasm"/>
    <property type="evidence" value="ECO:0007669"/>
    <property type="project" value="TreeGrafter"/>
</dbReference>
<dbReference type="InterPro" id="IPR027417">
    <property type="entry name" value="P-loop_NTPase"/>
</dbReference>
<evidence type="ECO:0008006" key="22">
    <source>
        <dbReference type="Google" id="ProtNLM"/>
    </source>
</evidence>
<keyword evidence="10 12" id="KW-0694">RNA-binding</keyword>
<feature type="domain" description="Helicase C-terminal" evidence="18">
    <location>
        <begin position="373"/>
        <end position="557"/>
    </location>
</feature>
<evidence type="ECO:0000256" key="12">
    <source>
        <dbReference type="PROSITE-ProRule" id="PRU00657"/>
    </source>
</evidence>
<dbReference type="CDD" id="cd00593">
    <property type="entry name" value="RIBOc"/>
    <property type="match status" value="2"/>
</dbReference>
<dbReference type="PROSITE" id="PS51192">
    <property type="entry name" value="HELICASE_ATP_BIND_1"/>
    <property type="match status" value="1"/>
</dbReference>
<dbReference type="InterPro" id="IPR011907">
    <property type="entry name" value="RNase_III"/>
</dbReference>
<dbReference type="InterPro" id="IPR048513">
    <property type="entry name" value="Dicer_PBD"/>
</dbReference>
<feature type="domain" description="RNase III" evidence="15">
    <location>
        <begin position="1195"/>
        <end position="1391"/>
    </location>
</feature>
<keyword evidence="21" id="KW-1185">Reference proteome</keyword>
<dbReference type="SMART" id="SM00949">
    <property type="entry name" value="PAZ"/>
    <property type="match status" value="1"/>
</dbReference>
<keyword evidence="4" id="KW-0547">Nucleotide-binding</keyword>
<dbReference type="GO" id="GO:0004386">
    <property type="term" value="F:helicase activity"/>
    <property type="evidence" value="ECO:0007669"/>
    <property type="project" value="UniProtKB-KW"/>
</dbReference>
<dbReference type="InterPro" id="IPR036389">
    <property type="entry name" value="RNase_III_sf"/>
</dbReference>
<evidence type="ECO:0000256" key="3">
    <source>
        <dbReference type="ARBA" id="ARBA00022723"/>
    </source>
</evidence>
<feature type="region of interest" description="Disordered" evidence="13">
    <location>
        <begin position="1040"/>
        <end position="1072"/>
    </location>
</feature>
<dbReference type="InterPro" id="IPR005034">
    <property type="entry name" value="Dicer_dimerisation"/>
</dbReference>
<dbReference type="InterPro" id="IPR014001">
    <property type="entry name" value="Helicase_ATP-bd"/>
</dbReference>
<dbReference type="InterPro" id="IPR001650">
    <property type="entry name" value="Helicase_C-like"/>
</dbReference>
<feature type="domain" description="Helicase ATP-binding" evidence="17">
    <location>
        <begin position="22"/>
        <end position="200"/>
    </location>
</feature>
<dbReference type="VEuPathDB" id="VectorBase:AMIN006887"/>
<dbReference type="FunFam" id="3.40.50.300:FF:000628">
    <property type="entry name" value="Endoribonuclease Dicer"/>
    <property type="match status" value="1"/>
</dbReference>
<dbReference type="GO" id="GO:0005524">
    <property type="term" value="F:ATP binding"/>
    <property type="evidence" value="ECO:0007669"/>
    <property type="project" value="UniProtKB-KW"/>
</dbReference>
<sequence>MLASSESPPMEEFAPRSYQTQMKEICMAKNTIIYLPTGSGKTFIALMVMKEISYQVRNTIEEGGKRTFFLANTVALAKQQAQFFVRHMPFNVKLYTSEVNVDAWKSDRWHKEFTEGQIVICTAQILLDVLRHRYMNASNINLIVFDECHRAVGQHPMHAIMKEIVAVPVNDRPRVIGLSGTLLFKELKMSEQVPAELERLENTFNATIATVASYDEYTTVVSFSTNPTEIMIPYSKSTMHLSPVVASILSRISTFLQQIEDIYLPDYSTQSSRTLLKSAAKPVKEIRKALNEFKNQMEELGLYPASLAILAVIVQLEISKRQAQCNNARQVYRSAISFCDLVRHDLVEAMSGFSVERQILNFSCDRTIKLLQYLEMSYRTAEDQKKQAIVFVTRRFTAKVIYHLMKIYFKVRMKTNNPTEEPFVKPDFIVGANASMEESVEAILVSKEDRRVIENFRKHKTNVLCATNVLEEGIDLQICNIVIMFDEPKTYSSFMQSKGRARMKTSQYVLMVSRDDQASFSGRLKLYRSIEAKLKNELIGKTINRPEPLATDVEKELLDDLVPPFYTPFGAKLDLLSSIQLLNRYCMSMPSDLFTNSNVTWERNDKTPGKTIVSVKLPLQSTVRETIVGQPMDNVKIAKQSAAFNACKKLYEAGELNMNLLPVSKSDKVEELSERYFQNWRKMSNEPKSKDLGTMKHVRGYKICYPKETIGSTLGADGESGYVYIIRLRADFDASERIENVKLFNELYNSGNNFGILTRNKLPPLAKIKLFVTLGPIEVVVMPTPVPVTLLPDSGELRLLKRFHLMLFRDLLKVWKPFTVLDALPEENGFLIVPMLRSEVIDWELVRKFQYLRPAAELSTRARQQLRFDSQDYQLRVVHPWYKNDPDQNHVVVQVREDLRPTSAFPNEKYASYEHYFKTEHHQVIVRRDDQFLIEVKGITTSLNKLHPGGEADGGATTRTRFWEFQEILIPELVHNYEFPAEYWLKATLLPSALHRVHYLLLAEDIRVDLALNAQIGNVQCEKLNDVVVDRLLSVVGQKSNERYNQGDDDDDDDDNDDDDGDEDFEEEKKVDIEQSEVKVPGRIRLLNMLEAIHNESVSAVDQLTYAWDKNEEPKDLDRNWDNLSKIDLDYYALFANKYNPKAEVIANTVYRSLTETNVDQELAKLNLQSVVKEEAGSSKPLPAITDGLGRAGEIGMLKLTMENTANVCLQQADLLQAITTKSSADVFNLERVEVLGDAFLKFSVSVYILFRHTSWHEGYLTCCKSRMVSNRNLLYCAMSYGLPGKLKVHQFDPKNDWVPPLSSVPYPIRQAMIEASESPALLYNLKLSEEEIQQGVATQATIETFLPLIEKIDQPPRSTLHSVLQQVQIPDKVVADATEALMGVCVKTVGYERSFRILSHLGIIPKNEDVAMVLRTATYPIGDYFHVRLKVDQLLCNPDRIESILGYKFQNRLYLLQAFTHSSSTSHSLTSSYQQLEFLGDAVLDFLISMYIFERNPTMSPGQLTDLRSALVNNVNLACILVRYGLHQYILSQSPMLTDTIGKFVDVQRNNKNRTGDWVRLLTEESDMLMAEYVDVPKVLGDVFEALIGAIYLDCKHDLTVVWQMCYRLMRDEIASFSRNTPIQVVRQLYEHPEAKPHFSAPIVEDEVVYVKLTYTHRSQRRKVYGFGKNKEDARRAAAKIALSKMA</sequence>
<evidence type="ECO:0000256" key="13">
    <source>
        <dbReference type="SAM" id="MobiDB-lite"/>
    </source>
</evidence>
<evidence type="ECO:0000313" key="20">
    <source>
        <dbReference type="EnsemblMetazoa" id="AMIN006887-PA"/>
    </source>
</evidence>
<dbReference type="PROSITE" id="PS50142">
    <property type="entry name" value="RNASE_3_2"/>
    <property type="match status" value="2"/>
</dbReference>
<evidence type="ECO:0000256" key="6">
    <source>
        <dbReference type="ARBA" id="ARBA00022801"/>
    </source>
</evidence>
<feature type="compositionally biased region" description="Acidic residues" evidence="13">
    <location>
        <begin position="1047"/>
        <end position="1066"/>
    </location>
</feature>
<dbReference type="GO" id="GO:0006364">
    <property type="term" value="P:rRNA processing"/>
    <property type="evidence" value="ECO:0007669"/>
    <property type="project" value="InterPro"/>
</dbReference>
<dbReference type="InterPro" id="IPR000999">
    <property type="entry name" value="RNase_III_dom"/>
</dbReference>
<keyword evidence="3" id="KW-0479">Metal-binding</keyword>
<dbReference type="Pfam" id="PF00270">
    <property type="entry name" value="DEAD"/>
    <property type="match status" value="1"/>
</dbReference>
<keyword evidence="7" id="KW-0347">Helicase</keyword>
<evidence type="ECO:0000256" key="5">
    <source>
        <dbReference type="ARBA" id="ARBA00022759"/>
    </source>
</evidence>
<dbReference type="PROSITE" id="PS50137">
    <property type="entry name" value="DS_RBD"/>
    <property type="match status" value="1"/>
</dbReference>
<keyword evidence="6" id="KW-0378">Hydrolase</keyword>
<evidence type="ECO:0000256" key="7">
    <source>
        <dbReference type="ARBA" id="ARBA00022806"/>
    </source>
</evidence>
<evidence type="ECO:0000256" key="9">
    <source>
        <dbReference type="ARBA" id="ARBA00022842"/>
    </source>
</evidence>
<dbReference type="InterPro" id="IPR003100">
    <property type="entry name" value="PAZ_dom"/>
</dbReference>
<dbReference type="GO" id="GO:0005634">
    <property type="term" value="C:nucleus"/>
    <property type="evidence" value="ECO:0007669"/>
    <property type="project" value="TreeGrafter"/>
</dbReference>
<evidence type="ECO:0000256" key="1">
    <source>
        <dbReference type="ARBA" id="ARBA00001946"/>
    </source>
</evidence>
<reference evidence="21" key="1">
    <citation type="submission" date="2013-03" db="EMBL/GenBank/DDBJ databases">
        <title>The Genome Sequence of Anopheles minimus MINIMUS1.</title>
        <authorList>
            <consortium name="The Broad Institute Genomics Platform"/>
            <person name="Neafsey D.E."/>
            <person name="Walton C."/>
            <person name="Walker B."/>
            <person name="Young S.K."/>
            <person name="Zeng Q."/>
            <person name="Gargeya S."/>
            <person name="Fitzgerald M."/>
            <person name="Haas B."/>
            <person name="Abouelleil A."/>
            <person name="Allen A.W."/>
            <person name="Alvarado L."/>
            <person name="Arachchi H.M."/>
            <person name="Berlin A.M."/>
            <person name="Chapman S.B."/>
            <person name="Gainer-Dewar J."/>
            <person name="Goldberg J."/>
            <person name="Griggs A."/>
            <person name="Gujja S."/>
            <person name="Hansen M."/>
            <person name="Howarth C."/>
            <person name="Imamovic A."/>
            <person name="Ireland A."/>
            <person name="Larimer J."/>
            <person name="McCowan C."/>
            <person name="Murphy C."/>
            <person name="Pearson M."/>
            <person name="Poon T.W."/>
            <person name="Priest M."/>
            <person name="Roberts A."/>
            <person name="Saif S."/>
            <person name="Shea T."/>
            <person name="Sisk P."/>
            <person name="Sykes S."/>
            <person name="Wortman J."/>
            <person name="Nusbaum C."/>
            <person name="Birren B."/>
        </authorList>
    </citation>
    <scope>NUCLEOTIDE SEQUENCE [LARGE SCALE GENOMIC DNA]</scope>
    <source>
        <strain evidence="21">MINIMUS1</strain>
    </source>
</reference>
<dbReference type="Gene3D" id="3.30.160.380">
    <property type="entry name" value="Dicer dimerisation domain"/>
    <property type="match status" value="1"/>
</dbReference>
<comment type="cofactor">
    <cofactor evidence="1">
        <name>Mg(2+)</name>
        <dbReference type="ChEBI" id="CHEBI:18420"/>
    </cofactor>
</comment>
<dbReference type="GO" id="GO:0003723">
    <property type="term" value="F:RNA binding"/>
    <property type="evidence" value="ECO:0007669"/>
    <property type="project" value="UniProtKB-UniRule"/>
</dbReference>
<dbReference type="PROSITE" id="PS51327">
    <property type="entry name" value="DICER_DSRBF"/>
    <property type="match status" value="1"/>
</dbReference>
<evidence type="ECO:0000256" key="10">
    <source>
        <dbReference type="ARBA" id="ARBA00022884"/>
    </source>
</evidence>
<name>A0A182W963_9DIPT</name>
<keyword evidence="2" id="KW-0540">Nuclease</keyword>
<dbReference type="Proteomes" id="UP000075920">
    <property type="component" value="Unassembled WGS sequence"/>
</dbReference>
<feature type="domain" description="PAZ" evidence="16">
    <location>
        <begin position="854"/>
        <end position="948"/>
    </location>
</feature>
<dbReference type="GO" id="GO:0006309">
    <property type="term" value="P:apoptotic DNA fragmentation"/>
    <property type="evidence" value="ECO:0007669"/>
    <property type="project" value="TreeGrafter"/>
</dbReference>
<dbReference type="PANTHER" id="PTHR14950">
    <property type="entry name" value="DICER-RELATED"/>
    <property type="match status" value="1"/>
</dbReference>
<dbReference type="GO" id="GO:0070578">
    <property type="term" value="C:RISC-loading complex"/>
    <property type="evidence" value="ECO:0007669"/>
    <property type="project" value="TreeGrafter"/>
</dbReference>
<dbReference type="PROSITE" id="PS51194">
    <property type="entry name" value="HELICASE_CTER"/>
    <property type="match status" value="1"/>
</dbReference>
<dbReference type="Gene3D" id="3.40.50.300">
    <property type="entry name" value="P-loop containing nucleotide triphosphate hydrolases"/>
    <property type="match status" value="2"/>
</dbReference>
<comment type="similarity">
    <text evidence="11 12">Belongs to the helicase family. Dicer subfamily.</text>
</comment>
<dbReference type="Pfam" id="PF02170">
    <property type="entry name" value="PAZ"/>
    <property type="match status" value="1"/>
</dbReference>
<evidence type="ECO:0000256" key="4">
    <source>
        <dbReference type="ARBA" id="ARBA00022741"/>
    </source>
</evidence>
<feature type="domain" description="DRBM" evidence="14">
    <location>
        <begin position="1608"/>
        <end position="1688"/>
    </location>
</feature>
<dbReference type="PANTHER" id="PTHR14950:SF36">
    <property type="entry name" value="ENDORIBONUCLEASE DCR-2"/>
    <property type="match status" value="1"/>
</dbReference>
<evidence type="ECO:0000313" key="21">
    <source>
        <dbReference type="Proteomes" id="UP000075920"/>
    </source>
</evidence>
<dbReference type="GO" id="GO:0004525">
    <property type="term" value="F:ribonuclease III activity"/>
    <property type="evidence" value="ECO:0007669"/>
    <property type="project" value="InterPro"/>
</dbReference>
<dbReference type="FunFam" id="1.10.1520.10:FF:000005">
    <property type="entry name" value="Putative endoribonuclease dicer"/>
    <property type="match status" value="1"/>
</dbReference>
<dbReference type="GO" id="GO:0046872">
    <property type="term" value="F:metal ion binding"/>
    <property type="evidence" value="ECO:0007669"/>
    <property type="project" value="UniProtKB-KW"/>
</dbReference>
<keyword evidence="5" id="KW-0255">Endonuclease</keyword>
<dbReference type="GO" id="GO:0030422">
    <property type="term" value="P:siRNA processing"/>
    <property type="evidence" value="ECO:0007669"/>
    <property type="project" value="TreeGrafter"/>
</dbReference>
<accession>A0A182W963</accession>
<keyword evidence="9" id="KW-0460">Magnesium</keyword>
<evidence type="ECO:0000259" key="17">
    <source>
        <dbReference type="PROSITE" id="PS51192"/>
    </source>
</evidence>
<dbReference type="SMART" id="SM00490">
    <property type="entry name" value="HELICc"/>
    <property type="match status" value="1"/>
</dbReference>
<dbReference type="Pfam" id="PF03368">
    <property type="entry name" value="Dicer_dimer"/>
    <property type="match status" value="1"/>
</dbReference>